<comment type="catalytic activity">
    <reaction evidence="1">
        <text>RNA(n) + a ribonucleoside 5'-triphosphate = RNA(n+1) + diphosphate</text>
        <dbReference type="Rhea" id="RHEA:21248"/>
        <dbReference type="Rhea" id="RHEA-COMP:14527"/>
        <dbReference type="Rhea" id="RHEA-COMP:17342"/>
        <dbReference type="ChEBI" id="CHEBI:33019"/>
        <dbReference type="ChEBI" id="CHEBI:61557"/>
        <dbReference type="ChEBI" id="CHEBI:140395"/>
        <dbReference type="EC" id="2.7.7.48"/>
    </reaction>
</comment>
<dbReference type="Pfam" id="PF05183">
    <property type="entry name" value="RdRP"/>
    <property type="match status" value="1"/>
</dbReference>
<keyword evidence="1" id="KW-0694">RNA-binding</keyword>
<feature type="domain" description="RDRP core" evidence="2">
    <location>
        <begin position="1"/>
        <end position="107"/>
    </location>
</feature>
<accession>A0A699ZZ52</accession>
<keyword evidence="4" id="KW-1185">Reference proteome</keyword>
<sequence length="108" mass="11998">MDKFESQHTSVEVCQVASFIPGYLNRQIIMLLLALGKNTDGYDEIFMTRAEEMIADLDAMLVNRVAASDMLRSLSCLGDHLARVMQAALLAGLDTREPLLQRLLSALQ</sequence>
<comment type="similarity">
    <text evidence="1">Belongs to the RdRP family.</text>
</comment>
<keyword evidence="1" id="KW-0696">RNA-directed RNA polymerase</keyword>
<dbReference type="InterPro" id="IPR057596">
    <property type="entry name" value="RDRP_core"/>
</dbReference>
<keyword evidence="1" id="KW-0808">Transferase</keyword>
<dbReference type="GO" id="GO:0003723">
    <property type="term" value="F:RNA binding"/>
    <property type="evidence" value="ECO:0007669"/>
    <property type="project" value="UniProtKB-KW"/>
</dbReference>
<comment type="caution">
    <text evidence="3">The sequence shown here is derived from an EMBL/GenBank/DDBJ whole genome shotgun (WGS) entry which is preliminary data.</text>
</comment>
<keyword evidence="1" id="KW-0943">RNA-mediated gene silencing</keyword>
<evidence type="ECO:0000259" key="2">
    <source>
        <dbReference type="Pfam" id="PF05183"/>
    </source>
</evidence>
<dbReference type="GO" id="GO:0031047">
    <property type="term" value="P:regulatory ncRNA-mediated gene silencing"/>
    <property type="evidence" value="ECO:0007669"/>
    <property type="project" value="UniProtKB-KW"/>
</dbReference>
<comment type="function">
    <text evidence="1">Probably involved in the RNA silencing pathway and required for the generation of small interfering RNAs (siRNAs).</text>
</comment>
<dbReference type="GO" id="GO:0003968">
    <property type="term" value="F:RNA-directed RNA polymerase activity"/>
    <property type="evidence" value="ECO:0007669"/>
    <property type="project" value="UniProtKB-KW"/>
</dbReference>
<evidence type="ECO:0000313" key="4">
    <source>
        <dbReference type="Proteomes" id="UP000485058"/>
    </source>
</evidence>
<dbReference type="EC" id="2.7.7.48" evidence="1"/>
<evidence type="ECO:0000256" key="1">
    <source>
        <dbReference type="RuleBase" id="RU363098"/>
    </source>
</evidence>
<dbReference type="EMBL" id="BLLF01003171">
    <property type="protein sequence ID" value="GFH26580.1"/>
    <property type="molecule type" value="Genomic_DNA"/>
</dbReference>
<reference evidence="3 4" key="1">
    <citation type="submission" date="2020-02" db="EMBL/GenBank/DDBJ databases">
        <title>Draft genome sequence of Haematococcus lacustris strain NIES-144.</title>
        <authorList>
            <person name="Morimoto D."/>
            <person name="Nakagawa S."/>
            <person name="Yoshida T."/>
            <person name="Sawayama S."/>
        </authorList>
    </citation>
    <scope>NUCLEOTIDE SEQUENCE [LARGE SCALE GENOMIC DNA]</scope>
    <source>
        <strain evidence="3 4">NIES-144</strain>
    </source>
</reference>
<dbReference type="Proteomes" id="UP000485058">
    <property type="component" value="Unassembled WGS sequence"/>
</dbReference>
<protein>
    <recommendedName>
        <fullName evidence="1">RNA-dependent RNA polymerase</fullName>
        <ecNumber evidence="1">2.7.7.48</ecNumber>
    </recommendedName>
</protein>
<proteinExistence type="inferred from homology"/>
<keyword evidence="1" id="KW-0548">Nucleotidyltransferase</keyword>
<evidence type="ECO:0000313" key="3">
    <source>
        <dbReference type="EMBL" id="GFH26580.1"/>
    </source>
</evidence>
<organism evidence="3 4">
    <name type="scientific">Haematococcus lacustris</name>
    <name type="common">Green alga</name>
    <name type="synonym">Haematococcus pluvialis</name>
    <dbReference type="NCBI Taxonomy" id="44745"/>
    <lineage>
        <taxon>Eukaryota</taxon>
        <taxon>Viridiplantae</taxon>
        <taxon>Chlorophyta</taxon>
        <taxon>core chlorophytes</taxon>
        <taxon>Chlorophyceae</taxon>
        <taxon>CS clade</taxon>
        <taxon>Chlamydomonadales</taxon>
        <taxon>Haematococcaceae</taxon>
        <taxon>Haematococcus</taxon>
    </lineage>
</organism>
<dbReference type="AlphaFoldDB" id="A0A699ZZ52"/>
<name>A0A699ZZ52_HAELA</name>
<gene>
    <name evidence="3" type="ORF">HaLaN_24754</name>
</gene>